<proteinExistence type="predicted"/>
<dbReference type="Proteomes" id="UP000507222">
    <property type="component" value="Unassembled WGS sequence"/>
</dbReference>
<reference evidence="4" key="1">
    <citation type="journal article" date="2020" name="Genome Biol.">
        <title>Gamete binning: chromosome-level and haplotype-resolved genome assembly enabled by high-throughput single-cell sequencing of gamete genomes.</title>
        <authorList>
            <person name="Campoy J.A."/>
            <person name="Sun H."/>
            <person name="Goel M."/>
            <person name="Jiao W.-B."/>
            <person name="Folz-Donahue K."/>
            <person name="Wang N."/>
            <person name="Rubio M."/>
            <person name="Liu C."/>
            <person name="Kukat C."/>
            <person name="Ruiz D."/>
            <person name="Huettel B."/>
            <person name="Schneeberger K."/>
        </authorList>
    </citation>
    <scope>NUCLEOTIDE SEQUENCE [LARGE SCALE GENOMIC DNA]</scope>
    <source>
        <strain evidence="4">cv. Rojo Pasion</strain>
    </source>
</reference>
<keyword evidence="4" id="KW-1185">Reference proteome</keyword>
<reference evidence="2 3" key="2">
    <citation type="submission" date="2020-05" db="EMBL/GenBank/DDBJ databases">
        <authorList>
            <person name="Campoy J."/>
            <person name="Schneeberger K."/>
            <person name="Spophaly S."/>
        </authorList>
    </citation>
    <scope>NUCLEOTIDE SEQUENCE [LARGE SCALE GENOMIC DNA]</scope>
    <source>
        <strain evidence="2">PruArmRojPasFocal</strain>
    </source>
</reference>
<dbReference type="EMBL" id="CAEKDK010000002">
    <property type="protein sequence ID" value="CAB4269009.1"/>
    <property type="molecule type" value="Genomic_DNA"/>
</dbReference>
<gene>
    <name evidence="1" type="ORF">CURHAP_LOCUS13946</name>
    <name evidence="2" type="ORF">ORAREDHAP_LOCUS13506</name>
</gene>
<evidence type="ECO:0000313" key="4">
    <source>
        <dbReference type="Proteomes" id="UP000507245"/>
    </source>
</evidence>
<evidence type="ECO:0000313" key="2">
    <source>
        <dbReference type="EMBL" id="CAB4299388.1"/>
    </source>
</evidence>
<name>A0A6J5WMA7_PRUAR</name>
<accession>A0A6J5WMA7</accession>
<evidence type="ECO:0000313" key="1">
    <source>
        <dbReference type="EMBL" id="CAB4269009.1"/>
    </source>
</evidence>
<dbReference type="Proteomes" id="UP000507245">
    <property type="component" value="Unassembled WGS sequence"/>
</dbReference>
<protein>
    <submittedName>
        <fullName evidence="2">Uncharacterized protein</fullName>
    </submittedName>
</protein>
<evidence type="ECO:0000313" key="3">
    <source>
        <dbReference type="Proteomes" id="UP000507222"/>
    </source>
</evidence>
<sequence>MVSSYEAPSRYPKGQVSSCRSVNMSSQKAELSLSVCPFRLYHRRLSFCMWRAHWKIELTARGDP</sequence>
<dbReference type="EMBL" id="CAEKKB010000002">
    <property type="protein sequence ID" value="CAB4299388.1"/>
    <property type="molecule type" value="Genomic_DNA"/>
</dbReference>
<dbReference type="AlphaFoldDB" id="A0A6J5WMA7"/>
<organism evidence="2 4">
    <name type="scientific">Prunus armeniaca</name>
    <name type="common">Apricot</name>
    <name type="synonym">Armeniaca vulgaris</name>
    <dbReference type="NCBI Taxonomy" id="36596"/>
    <lineage>
        <taxon>Eukaryota</taxon>
        <taxon>Viridiplantae</taxon>
        <taxon>Streptophyta</taxon>
        <taxon>Embryophyta</taxon>
        <taxon>Tracheophyta</taxon>
        <taxon>Spermatophyta</taxon>
        <taxon>Magnoliopsida</taxon>
        <taxon>eudicotyledons</taxon>
        <taxon>Gunneridae</taxon>
        <taxon>Pentapetalae</taxon>
        <taxon>rosids</taxon>
        <taxon>fabids</taxon>
        <taxon>Rosales</taxon>
        <taxon>Rosaceae</taxon>
        <taxon>Amygdaloideae</taxon>
        <taxon>Amygdaleae</taxon>
        <taxon>Prunus</taxon>
    </lineage>
</organism>